<dbReference type="Pfam" id="PF04657">
    <property type="entry name" value="DMT_YdcZ"/>
    <property type="match status" value="1"/>
</dbReference>
<dbReference type="RefSeq" id="WP_013690545.1">
    <property type="nucleotide sequence ID" value="NC_015376.1"/>
</dbReference>
<gene>
    <name evidence="2" type="ordered locus">bgla_2g17800</name>
</gene>
<keyword evidence="1" id="KW-0812">Transmembrane</keyword>
<evidence type="ECO:0000313" key="3">
    <source>
        <dbReference type="Proteomes" id="UP000008316"/>
    </source>
</evidence>
<organism evidence="2 3">
    <name type="scientific">Burkholderia gladioli (strain BSR3)</name>
    <dbReference type="NCBI Taxonomy" id="999541"/>
    <lineage>
        <taxon>Bacteria</taxon>
        <taxon>Pseudomonadati</taxon>
        <taxon>Pseudomonadota</taxon>
        <taxon>Betaproteobacteria</taxon>
        <taxon>Burkholderiales</taxon>
        <taxon>Burkholderiaceae</taxon>
        <taxon>Burkholderia</taxon>
    </lineage>
</organism>
<dbReference type="STRING" id="999541.bgla_2g17800"/>
<feature type="transmembrane region" description="Helical" evidence="1">
    <location>
        <begin position="81"/>
        <end position="100"/>
    </location>
</feature>
<reference evidence="2 3" key="1">
    <citation type="journal article" date="2011" name="J. Bacteriol.">
        <title>Complete genome sequence of Burkholderia gladioli BSR3.</title>
        <authorList>
            <person name="Seo Y.S."/>
            <person name="Lim J."/>
            <person name="Choi B.S."/>
            <person name="Kim H."/>
            <person name="Goo E."/>
            <person name="Lee B."/>
            <person name="Lim J.S."/>
            <person name="Choi I.Y."/>
            <person name="Moon J.S."/>
            <person name="Kim J."/>
            <person name="Hwang I."/>
        </authorList>
    </citation>
    <scope>NUCLEOTIDE SEQUENCE [LARGE SCALE GENOMIC DNA]</scope>
    <source>
        <strain evidence="2 3">BSR3</strain>
    </source>
</reference>
<keyword evidence="1" id="KW-1133">Transmembrane helix</keyword>
<dbReference type="EMBL" id="CP002600">
    <property type="protein sequence ID" value="AEA64218.1"/>
    <property type="molecule type" value="Genomic_DNA"/>
</dbReference>
<feature type="transmembrane region" description="Helical" evidence="1">
    <location>
        <begin position="12"/>
        <end position="32"/>
    </location>
</feature>
<dbReference type="KEGG" id="bgd:bgla_2g17800"/>
<sequence length="162" mass="17098">MSANTLFGQLRDWLVALAGGVLLALMIDSNSWLARYSNPVHASWIAHGIGAAVALLLILVVERARRKRSPSAASGAKAPAWFYLGGIPGALTVTLAAIAINGDLSLSGAIALMLLGQVLFGMLSDHFGLLRMPRRKIVAWDLVVVLCVLSGSALIIYGDKHA</sequence>
<protein>
    <recommendedName>
        <fullName evidence="4">EamA-like transporter family protein</fullName>
    </recommendedName>
</protein>
<feature type="transmembrane region" description="Helical" evidence="1">
    <location>
        <begin position="106"/>
        <end position="125"/>
    </location>
</feature>
<dbReference type="InterPro" id="IPR006750">
    <property type="entry name" value="YdcZ"/>
</dbReference>
<name>F2LMD4_BURGS</name>
<feature type="transmembrane region" description="Helical" evidence="1">
    <location>
        <begin position="44"/>
        <end position="61"/>
    </location>
</feature>
<keyword evidence="3" id="KW-1185">Reference proteome</keyword>
<evidence type="ECO:0000313" key="2">
    <source>
        <dbReference type="EMBL" id="AEA64218.1"/>
    </source>
</evidence>
<keyword evidence="1" id="KW-0472">Membrane</keyword>
<evidence type="ECO:0000256" key="1">
    <source>
        <dbReference type="SAM" id="Phobius"/>
    </source>
</evidence>
<dbReference type="PANTHER" id="PTHR34821:SF2">
    <property type="entry name" value="INNER MEMBRANE PROTEIN YDCZ"/>
    <property type="match status" value="1"/>
</dbReference>
<dbReference type="HOGENOM" id="CLU_068878_5_0_4"/>
<dbReference type="eggNOG" id="COG3238">
    <property type="taxonomic scope" value="Bacteria"/>
</dbReference>
<evidence type="ECO:0008006" key="4">
    <source>
        <dbReference type="Google" id="ProtNLM"/>
    </source>
</evidence>
<proteinExistence type="predicted"/>
<dbReference type="Proteomes" id="UP000008316">
    <property type="component" value="Chromosome 2"/>
</dbReference>
<feature type="transmembrane region" description="Helical" evidence="1">
    <location>
        <begin position="137"/>
        <end position="157"/>
    </location>
</feature>
<accession>F2LMD4</accession>
<dbReference type="GO" id="GO:0005886">
    <property type="term" value="C:plasma membrane"/>
    <property type="evidence" value="ECO:0007669"/>
    <property type="project" value="TreeGrafter"/>
</dbReference>
<dbReference type="PANTHER" id="PTHR34821">
    <property type="entry name" value="INNER MEMBRANE PROTEIN YDCZ"/>
    <property type="match status" value="1"/>
</dbReference>
<dbReference type="AlphaFoldDB" id="F2LMD4"/>